<evidence type="ECO:0000313" key="1">
    <source>
        <dbReference type="Proteomes" id="UP000095286"/>
    </source>
</evidence>
<proteinExistence type="predicted"/>
<evidence type="ECO:0000313" key="2">
    <source>
        <dbReference type="WBParaSite" id="RSKR_0000694900.1"/>
    </source>
</evidence>
<dbReference type="Proteomes" id="UP000095286">
    <property type="component" value="Unplaced"/>
</dbReference>
<protein>
    <submittedName>
        <fullName evidence="2">Barrier to autointegration factor</fullName>
    </submittedName>
</protein>
<dbReference type="WBParaSite" id="RSKR_0000694900.1">
    <property type="protein sequence ID" value="RSKR_0000694900.1"/>
    <property type="gene ID" value="RSKR_0000694900"/>
</dbReference>
<organism evidence="1 2">
    <name type="scientific">Rhabditophanes sp. KR3021</name>
    <dbReference type="NCBI Taxonomy" id="114890"/>
    <lineage>
        <taxon>Eukaryota</taxon>
        <taxon>Metazoa</taxon>
        <taxon>Ecdysozoa</taxon>
        <taxon>Nematoda</taxon>
        <taxon>Chromadorea</taxon>
        <taxon>Rhabditida</taxon>
        <taxon>Tylenchina</taxon>
        <taxon>Panagrolaimomorpha</taxon>
        <taxon>Strongyloidoidea</taxon>
        <taxon>Alloionematidae</taxon>
        <taxon>Rhabditophanes</taxon>
    </lineage>
</organism>
<sequence length="89" mass="9867">MSTSVKHANFVSETMGTKDVTEIAGIGPVYGKKLVDDGFAKAYHLYGQFLILSQDKEMFVEWLSDNYGVNSRHANSCAECLAEYCGQHL</sequence>
<name>A0AC35U368_9BILA</name>
<reference evidence="2" key="1">
    <citation type="submission" date="2016-11" db="UniProtKB">
        <authorList>
            <consortium name="WormBaseParasite"/>
        </authorList>
    </citation>
    <scope>IDENTIFICATION</scope>
    <source>
        <strain evidence="2">KR3021</strain>
    </source>
</reference>
<accession>A0AC35U368</accession>